<keyword evidence="1" id="KW-1133">Transmembrane helix</keyword>
<feature type="transmembrane region" description="Helical" evidence="1">
    <location>
        <begin position="66"/>
        <end position="83"/>
    </location>
</feature>
<dbReference type="OrthoDB" id="3350812at2759"/>
<dbReference type="RefSeq" id="XP_007324207.1">
    <property type="nucleotide sequence ID" value="XM_007324145.1"/>
</dbReference>
<keyword evidence="1" id="KW-0472">Membrane</keyword>
<dbReference type="KEGG" id="sla:SERLADRAFT_480112"/>
<dbReference type="GeneID" id="18821467"/>
<dbReference type="Proteomes" id="UP000008064">
    <property type="component" value="Unassembled WGS sequence"/>
</dbReference>
<feature type="transmembrane region" description="Helical" evidence="1">
    <location>
        <begin position="95"/>
        <end position="114"/>
    </location>
</feature>
<protein>
    <recommendedName>
        <fullName evidence="2">DUF6533 domain-containing protein</fullName>
    </recommendedName>
</protein>
<feature type="transmembrane region" description="Helical" evidence="1">
    <location>
        <begin position="126"/>
        <end position="148"/>
    </location>
</feature>
<dbReference type="AlphaFoldDB" id="F8PCN4"/>
<evidence type="ECO:0000259" key="2">
    <source>
        <dbReference type="Pfam" id="PF20151"/>
    </source>
</evidence>
<feature type="transmembrane region" description="Helical" evidence="1">
    <location>
        <begin position="209"/>
        <end position="234"/>
    </location>
</feature>
<dbReference type="InterPro" id="IPR045340">
    <property type="entry name" value="DUF6533"/>
</dbReference>
<feature type="transmembrane region" description="Helical" evidence="1">
    <location>
        <begin position="168"/>
        <end position="188"/>
    </location>
</feature>
<keyword evidence="1" id="KW-0812">Transmembrane</keyword>
<accession>F8PCN4</accession>
<evidence type="ECO:0000313" key="3">
    <source>
        <dbReference type="EMBL" id="EGO18983.1"/>
    </source>
</evidence>
<gene>
    <name evidence="3" type="ORF">SERLADRAFT_480112</name>
</gene>
<dbReference type="HOGENOM" id="CLU_035509_11_1_1"/>
<organism>
    <name type="scientific">Serpula lacrymans var. lacrymans (strain S7.9)</name>
    <name type="common">Dry rot fungus</name>
    <dbReference type="NCBI Taxonomy" id="578457"/>
    <lineage>
        <taxon>Eukaryota</taxon>
        <taxon>Fungi</taxon>
        <taxon>Dikarya</taxon>
        <taxon>Basidiomycota</taxon>
        <taxon>Agaricomycotina</taxon>
        <taxon>Agaricomycetes</taxon>
        <taxon>Agaricomycetidae</taxon>
        <taxon>Boletales</taxon>
        <taxon>Coniophorineae</taxon>
        <taxon>Serpulaceae</taxon>
        <taxon>Serpula</taxon>
    </lineage>
</organism>
<feature type="domain" description="DUF6533" evidence="2">
    <location>
        <begin position="12"/>
        <end position="73"/>
    </location>
</feature>
<name>F8PCN4_SERL9</name>
<evidence type="ECO:0000256" key="1">
    <source>
        <dbReference type="SAM" id="Phobius"/>
    </source>
</evidence>
<dbReference type="EMBL" id="GL945445">
    <property type="protein sequence ID" value="EGO18983.1"/>
    <property type="molecule type" value="Genomic_DNA"/>
</dbReference>
<sequence length="288" mass="32355">MRFQCYSSSISLVAGLAVWLYDYCITSGTEVVLNEHHKVKPFLRRRQQIHWVWGRQWKTTRIMFTLARYLPFIGAVMTVYSAVVTRTGNCEPFDTAENIIHIVGIVAAEGLLVQRTYTFWEGSKQLLAGLLGLAAILIAMAIFVPTQVQAPEGYTNPGSCLFFDGRTGAIVYGFLLLFEFILLFLIIYKRFKNYRFTNSSVIITLYLDGIMYISCIILITLANILLTVSVPVGYINSLDTLQIVVHSVLASRILFNLRRTDALGPAMRCETLMPLVDSDGRATSVLQS</sequence>
<proteinExistence type="predicted"/>
<reference evidence="3" key="1">
    <citation type="submission" date="2011-04" db="EMBL/GenBank/DDBJ databases">
        <title>Evolution of plant cell wall degrading machinery underlies the functional diversity of forest fungi.</title>
        <authorList>
            <consortium name="US DOE Joint Genome Institute (JGI-PGF)"/>
            <person name="Eastwood D.C."/>
            <person name="Floudas D."/>
            <person name="Binder M."/>
            <person name="Majcherczyk A."/>
            <person name="Schneider P."/>
            <person name="Aerts A."/>
            <person name="Asiegbu F.O."/>
            <person name="Baker S.E."/>
            <person name="Barry K."/>
            <person name="Bendiksby M."/>
            <person name="Blumentritt M."/>
            <person name="Coutinho P.M."/>
            <person name="Cullen D."/>
            <person name="Cullen D."/>
            <person name="Gathman A."/>
            <person name="Goodell B."/>
            <person name="Henrissat B."/>
            <person name="Ihrmark K."/>
            <person name="Kauserud H."/>
            <person name="Kohler A."/>
            <person name="LaButti K."/>
            <person name="Lapidus A."/>
            <person name="Lavin J.L."/>
            <person name="Lee Y.-H."/>
            <person name="Lindquist E."/>
            <person name="Lilly W."/>
            <person name="Lucas S."/>
            <person name="Morin E."/>
            <person name="Murat C."/>
            <person name="Oguiza J.A."/>
            <person name="Park J."/>
            <person name="Pisabarro A.G."/>
            <person name="Riley R."/>
            <person name="Rosling A."/>
            <person name="Salamov A."/>
            <person name="Schmidt O."/>
            <person name="Schmutz J."/>
            <person name="Skrede I."/>
            <person name="Stenlid J."/>
            <person name="Wiebenga A."/>
            <person name="Xie X."/>
            <person name="Kues U."/>
            <person name="Hibbett D.S."/>
            <person name="Hoffmeister D."/>
            <person name="Hogberg N."/>
            <person name="Martin F."/>
            <person name="Grigoriev I.V."/>
            <person name="Watkinson S.C."/>
        </authorList>
    </citation>
    <scope>NUCLEOTIDE SEQUENCE</scope>
    <source>
        <strain evidence="3">S7.9</strain>
    </source>
</reference>
<dbReference type="Pfam" id="PF20151">
    <property type="entry name" value="DUF6533"/>
    <property type="match status" value="1"/>
</dbReference>